<reference evidence="1" key="2">
    <citation type="submission" date="2017-06" db="EMBL/GenBank/DDBJ databases">
        <title>WGS assembly of Brachypodium distachyon.</title>
        <authorList>
            <consortium name="The International Brachypodium Initiative"/>
            <person name="Lucas S."/>
            <person name="Harmon-Smith M."/>
            <person name="Lail K."/>
            <person name="Tice H."/>
            <person name="Grimwood J."/>
            <person name="Bruce D."/>
            <person name="Barry K."/>
            <person name="Shu S."/>
            <person name="Lindquist E."/>
            <person name="Wang M."/>
            <person name="Pitluck S."/>
            <person name="Vogel J.P."/>
            <person name="Garvin D.F."/>
            <person name="Mockler T.C."/>
            <person name="Schmutz J."/>
            <person name="Rokhsar D."/>
            <person name="Bevan M.W."/>
        </authorList>
    </citation>
    <scope>NUCLEOTIDE SEQUENCE</scope>
    <source>
        <strain evidence="1">Bd21</strain>
    </source>
</reference>
<name>A0A2K2DFW7_BRADI</name>
<dbReference type="AlphaFoldDB" id="A0A2K2DFW7"/>
<dbReference type="InParanoid" id="A0A2K2DFW7"/>
<organism evidence="1">
    <name type="scientific">Brachypodium distachyon</name>
    <name type="common">Purple false brome</name>
    <name type="synonym">Trachynia distachya</name>
    <dbReference type="NCBI Taxonomy" id="15368"/>
    <lineage>
        <taxon>Eukaryota</taxon>
        <taxon>Viridiplantae</taxon>
        <taxon>Streptophyta</taxon>
        <taxon>Embryophyta</taxon>
        <taxon>Tracheophyta</taxon>
        <taxon>Spermatophyta</taxon>
        <taxon>Magnoliopsida</taxon>
        <taxon>Liliopsida</taxon>
        <taxon>Poales</taxon>
        <taxon>Poaceae</taxon>
        <taxon>BOP clade</taxon>
        <taxon>Pooideae</taxon>
        <taxon>Stipodae</taxon>
        <taxon>Brachypodieae</taxon>
        <taxon>Brachypodium</taxon>
    </lineage>
</organism>
<gene>
    <name evidence="1" type="ORF">BRADI_2g54395v3</name>
</gene>
<reference evidence="1 2" key="1">
    <citation type="journal article" date="2010" name="Nature">
        <title>Genome sequencing and analysis of the model grass Brachypodium distachyon.</title>
        <authorList>
            <consortium name="International Brachypodium Initiative"/>
        </authorList>
    </citation>
    <scope>NUCLEOTIDE SEQUENCE [LARGE SCALE GENOMIC DNA]</scope>
    <source>
        <strain evidence="1 2">Bd21</strain>
    </source>
</reference>
<proteinExistence type="predicted"/>
<dbReference type="Proteomes" id="UP000008810">
    <property type="component" value="Chromosome 2"/>
</dbReference>
<keyword evidence="3" id="KW-1185">Reference proteome</keyword>
<reference evidence="2" key="3">
    <citation type="submission" date="2018-08" db="UniProtKB">
        <authorList>
            <consortium name="EnsemblPlants"/>
        </authorList>
    </citation>
    <scope>IDENTIFICATION</scope>
    <source>
        <strain evidence="2">cv. Bd21</strain>
    </source>
</reference>
<dbReference type="Gramene" id="PNT73157">
    <property type="protein sequence ID" value="PNT73157"/>
    <property type="gene ID" value="BRADI_2g54395v3"/>
</dbReference>
<protein>
    <submittedName>
        <fullName evidence="1 2">Uncharacterized protein</fullName>
    </submittedName>
</protein>
<evidence type="ECO:0000313" key="2">
    <source>
        <dbReference type="EnsemblPlants" id="PNT73157"/>
    </source>
</evidence>
<dbReference type="EnsemblPlants" id="PNT73157">
    <property type="protein sequence ID" value="PNT73157"/>
    <property type="gene ID" value="BRADI_2g54395v3"/>
</dbReference>
<dbReference type="EMBL" id="CM000881">
    <property type="protein sequence ID" value="PNT73157.1"/>
    <property type="molecule type" value="Genomic_DNA"/>
</dbReference>
<accession>A0A2K2DFW7</accession>
<evidence type="ECO:0000313" key="3">
    <source>
        <dbReference type="Proteomes" id="UP000008810"/>
    </source>
</evidence>
<evidence type="ECO:0000313" key="1">
    <source>
        <dbReference type="EMBL" id="PNT73157.1"/>
    </source>
</evidence>
<sequence length="114" mass="12777">MLSMNRSETNVRLLVEYWSMIVLIVSTKIYPENTMSSEKSETAAIVKQQGFSTRGLHFVVEKEKSLSGYGPVRTTTMLSISERISGISTLTSHSQVLELHLTLLVPCQHGRPRP</sequence>